<accession>A0A368HAZ5</accession>
<gene>
    <name evidence="3" type="ORF">ANCCAN_00863</name>
</gene>
<evidence type="ECO:0000313" key="3">
    <source>
        <dbReference type="EMBL" id="RCN52868.1"/>
    </source>
</evidence>
<proteinExistence type="predicted"/>
<feature type="region of interest" description="Disordered" evidence="1">
    <location>
        <begin position="164"/>
        <end position="203"/>
    </location>
</feature>
<feature type="region of interest" description="Disordered" evidence="1">
    <location>
        <begin position="87"/>
        <end position="108"/>
    </location>
</feature>
<feature type="compositionally biased region" description="Basic and acidic residues" evidence="1">
    <location>
        <begin position="175"/>
        <end position="186"/>
    </location>
</feature>
<dbReference type="STRING" id="29170.A0A368HAZ5"/>
<keyword evidence="2" id="KW-0472">Membrane</keyword>
<evidence type="ECO:0000256" key="2">
    <source>
        <dbReference type="SAM" id="Phobius"/>
    </source>
</evidence>
<reference evidence="3 4" key="1">
    <citation type="submission" date="2014-10" db="EMBL/GenBank/DDBJ databases">
        <title>Draft genome of the hookworm Ancylostoma caninum.</title>
        <authorList>
            <person name="Mitreva M."/>
        </authorList>
    </citation>
    <scope>NUCLEOTIDE SEQUENCE [LARGE SCALE GENOMIC DNA]</scope>
    <source>
        <strain evidence="3 4">Baltimore</strain>
    </source>
</reference>
<name>A0A368HAZ5_ANCCA</name>
<dbReference type="OrthoDB" id="5867340at2759"/>
<comment type="caution">
    <text evidence="3">The sequence shown here is derived from an EMBL/GenBank/DDBJ whole genome shotgun (WGS) entry which is preliminary data.</text>
</comment>
<protein>
    <submittedName>
        <fullName evidence="3">Uncharacterized protein</fullName>
    </submittedName>
</protein>
<sequence>MIIGTVAQALVTLVIFGLFIFFMVEIFISHSLVYNVLVYIKSLEESKRVAAARDCSIVMAIDSLITGAIHLWTLHFCIKECRVENNQKQEKQEKEEKQEKDEKREKPAETFRFAERSWAMLENALAHLRFRDQTESHPTESPIAAIAIHTELEYPQMLEIPRLRTTSQGEISGADPDKIRFSDRHRSMPPPSRQHRSGSTQHL</sequence>
<keyword evidence="2" id="KW-0812">Transmembrane</keyword>
<dbReference type="AlphaFoldDB" id="A0A368HAZ5"/>
<organism evidence="3 4">
    <name type="scientific">Ancylostoma caninum</name>
    <name type="common">Dog hookworm</name>
    <dbReference type="NCBI Taxonomy" id="29170"/>
    <lineage>
        <taxon>Eukaryota</taxon>
        <taxon>Metazoa</taxon>
        <taxon>Ecdysozoa</taxon>
        <taxon>Nematoda</taxon>
        <taxon>Chromadorea</taxon>
        <taxon>Rhabditida</taxon>
        <taxon>Rhabditina</taxon>
        <taxon>Rhabditomorpha</taxon>
        <taxon>Strongyloidea</taxon>
        <taxon>Ancylostomatidae</taxon>
        <taxon>Ancylostomatinae</taxon>
        <taxon>Ancylostoma</taxon>
    </lineage>
</organism>
<feature type="transmembrane region" description="Helical" evidence="2">
    <location>
        <begin position="55"/>
        <end position="74"/>
    </location>
</feature>
<evidence type="ECO:0000256" key="1">
    <source>
        <dbReference type="SAM" id="MobiDB-lite"/>
    </source>
</evidence>
<feature type="transmembrane region" description="Helical" evidence="2">
    <location>
        <begin position="6"/>
        <end position="34"/>
    </location>
</feature>
<evidence type="ECO:0000313" key="4">
    <source>
        <dbReference type="Proteomes" id="UP000252519"/>
    </source>
</evidence>
<dbReference type="EMBL" id="JOJR01000004">
    <property type="protein sequence ID" value="RCN52868.1"/>
    <property type="molecule type" value="Genomic_DNA"/>
</dbReference>
<keyword evidence="2" id="KW-1133">Transmembrane helix</keyword>
<keyword evidence="4" id="KW-1185">Reference proteome</keyword>
<dbReference type="Proteomes" id="UP000252519">
    <property type="component" value="Unassembled WGS sequence"/>
</dbReference>